<evidence type="ECO:0000256" key="3">
    <source>
        <dbReference type="SAM" id="Phobius"/>
    </source>
</evidence>
<gene>
    <name evidence="6" type="ORF">SAMN04487943_1104</name>
</gene>
<sequence length="461" mass="51243">MKKLLISMLIFFFVLPGSLSAEEISTEEQINEFVELSLQKYQIPGASLAVFTNGEEFYNNWGTMSDGKEVTADTPFLIGSLSKPITALAIMMLVEKGEINLDEPIDTYLSEFTYQSKSSKKITVSELLKQTSGISPFDGLKVTDKADSENTIFQAVEELSGVKLTTEPGEEYAYNSANYLLLGAIIENVTNQTYAEFITESIFTPLGMTQSAADYDNTLTKGLVSGYRSWMGKPIPGKLYFDNAGAPYGYLVSSSTDLMTFLKLMLRGGEIISNESLTLISTPPDEGRYGYGWHFSNTDSFPYHGGATRDYRSEMYFNPDQDVAAVLLTNKYHSLEDAQVTYIMNGIQSILNGDEPDPLPDQSFATQWTLIITIITFLLLTVIHFIMLKRRKRQLVFYIIGICSVVLGACVIPIYVGILDTPWKTIRLFAPDIALLTYIIIGILTFNGLMAFGYGVIKKKG</sequence>
<evidence type="ECO:0000313" key="6">
    <source>
        <dbReference type="EMBL" id="SFM21248.1"/>
    </source>
</evidence>
<dbReference type="Pfam" id="PF00144">
    <property type="entry name" value="Beta-lactamase"/>
    <property type="match status" value="1"/>
</dbReference>
<dbReference type="EMBL" id="FOTR01000010">
    <property type="protein sequence ID" value="SFM21248.1"/>
    <property type="molecule type" value="Genomic_DNA"/>
</dbReference>
<dbReference type="GO" id="GO:0016020">
    <property type="term" value="C:membrane"/>
    <property type="evidence" value="ECO:0007669"/>
    <property type="project" value="UniProtKB-SubCell"/>
</dbReference>
<dbReference type="InterPro" id="IPR001466">
    <property type="entry name" value="Beta-lactam-related"/>
</dbReference>
<feature type="domain" description="Beta-lactamase-related" evidence="5">
    <location>
        <begin position="33"/>
        <end position="340"/>
    </location>
</feature>
<dbReference type="Gene3D" id="3.40.710.10">
    <property type="entry name" value="DD-peptidase/beta-lactamase superfamily"/>
    <property type="match status" value="1"/>
</dbReference>
<dbReference type="PANTHER" id="PTHR46825:SF11">
    <property type="entry name" value="PENICILLIN-BINDING PROTEIN 4"/>
    <property type="match status" value="1"/>
</dbReference>
<dbReference type="InterPro" id="IPR050491">
    <property type="entry name" value="AmpC-like"/>
</dbReference>
<comment type="subcellular location">
    <subcellularLocation>
        <location evidence="1">Membrane</location>
    </subcellularLocation>
</comment>
<feature type="transmembrane region" description="Helical" evidence="3">
    <location>
        <begin position="435"/>
        <end position="457"/>
    </location>
</feature>
<dbReference type="Proteomes" id="UP000198565">
    <property type="component" value="Unassembled WGS sequence"/>
</dbReference>
<evidence type="ECO:0000256" key="4">
    <source>
        <dbReference type="SAM" id="SignalP"/>
    </source>
</evidence>
<keyword evidence="3" id="KW-1133">Transmembrane helix</keyword>
<feature type="transmembrane region" description="Helical" evidence="3">
    <location>
        <begin position="395"/>
        <end position="415"/>
    </location>
</feature>
<dbReference type="InterPro" id="IPR012338">
    <property type="entry name" value="Beta-lactam/transpept-like"/>
</dbReference>
<feature type="chain" id="PRO_5011705012" evidence="4">
    <location>
        <begin position="22"/>
        <end position="461"/>
    </location>
</feature>
<evidence type="ECO:0000313" key="7">
    <source>
        <dbReference type="Proteomes" id="UP000198565"/>
    </source>
</evidence>
<name>A0A1I4P0H0_9BACI</name>
<protein>
    <submittedName>
        <fullName evidence="6">CubicO group peptidase, beta-lactamase class C family</fullName>
    </submittedName>
</protein>
<organism evidence="6 7">
    <name type="scientific">Gracilibacillus orientalis</name>
    <dbReference type="NCBI Taxonomy" id="334253"/>
    <lineage>
        <taxon>Bacteria</taxon>
        <taxon>Bacillati</taxon>
        <taxon>Bacillota</taxon>
        <taxon>Bacilli</taxon>
        <taxon>Bacillales</taxon>
        <taxon>Bacillaceae</taxon>
        <taxon>Gracilibacillus</taxon>
    </lineage>
</organism>
<keyword evidence="7" id="KW-1185">Reference proteome</keyword>
<dbReference type="PANTHER" id="PTHR46825">
    <property type="entry name" value="D-ALANYL-D-ALANINE-CARBOXYPEPTIDASE/ENDOPEPTIDASE AMPH"/>
    <property type="match status" value="1"/>
</dbReference>
<dbReference type="AlphaFoldDB" id="A0A1I4P0H0"/>
<proteinExistence type="predicted"/>
<dbReference type="STRING" id="334253.SAMN04487943_1104"/>
<evidence type="ECO:0000256" key="1">
    <source>
        <dbReference type="ARBA" id="ARBA00004370"/>
    </source>
</evidence>
<keyword evidence="3" id="KW-0812">Transmembrane</keyword>
<reference evidence="7" key="1">
    <citation type="submission" date="2016-10" db="EMBL/GenBank/DDBJ databases">
        <authorList>
            <person name="Varghese N."/>
            <person name="Submissions S."/>
        </authorList>
    </citation>
    <scope>NUCLEOTIDE SEQUENCE [LARGE SCALE GENOMIC DNA]</scope>
    <source>
        <strain evidence="7">CGMCC 1.4250</strain>
    </source>
</reference>
<keyword evidence="2 3" id="KW-0472">Membrane</keyword>
<dbReference type="OrthoDB" id="846150at2"/>
<evidence type="ECO:0000259" key="5">
    <source>
        <dbReference type="Pfam" id="PF00144"/>
    </source>
</evidence>
<dbReference type="SUPFAM" id="SSF56601">
    <property type="entry name" value="beta-lactamase/transpeptidase-like"/>
    <property type="match status" value="1"/>
</dbReference>
<dbReference type="RefSeq" id="WP_091484732.1">
    <property type="nucleotide sequence ID" value="NZ_FOTR01000010.1"/>
</dbReference>
<accession>A0A1I4P0H0</accession>
<keyword evidence="4" id="KW-0732">Signal</keyword>
<feature type="transmembrane region" description="Helical" evidence="3">
    <location>
        <begin position="368"/>
        <end position="388"/>
    </location>
</feature>
<evidence type="ECO:0000256" key="2">
    <source>
        <dbReference type="ARBA" id="ARBA00023136"/>
    </source>
</evidence>
<feature type="signal peptide" evidence="4">
    <location>
        <begin position="1"/>
        <end position="21"/>
    </location>
</feature>